<gene>
    <name evidence="1" type="ORF">Cgig2_011331</name>
</gene>
<dbReference type="AlphaFoldDB" id="A0A9Q1QHY4"/>
<dbReference type="Proteomes" id="UP001153076">
    <property type="component" value="Unassembled WGS sequence"/>
</dbReference>
<dbReference type="OrthoDB" id="3821113at2759"/>
<sequence length="279" mass="31332">MTTVAISTFAAVGNLAEGRRCSVPLINGLNSRTSNHETLAAKNTLPIFQICNSFSGISSSLYQAKNYGSYVASKIPEVECDMCLKEFCALKNCMKNVSLLEYGSLLFGGKATYTRVFPDPGERCGHKWEYDLLYCFFSYHANSLKSGVPSIANWCAKLQIYSWLSNSPSKMESYIRSSCVVLSVYVLMSCAAWVQLEEKFLQQASAWVQGSDSEFWRSGRFSVNIGRQLAIHNDGTIHIPSSGAFPRFSLKMRDHLVFSNVFSQHFMYLNVNFEDNFSF</sequence>
<organism evidence="1 2">
    <name type="scientific">Carnegiea gigantea</name>
    <dbReference type="NCBI Taxonomy" id="171969"/>
    <lineage>
        <taxon>Eukaryota</taxon>
        <taxon>Viridiplantae</taxon>
        <taxon>Streptophyta</taxon>
        <taxon>Embryophyta</taxon>
        <taxon>Tracheophyta</taxon>
        <taxon>Spermatophyta</taxon>
        <taxon>Magnoliopsida</taxon>
        <taxon>eudicotyledons</taxon>
        <taxon>Gunneridae</taxon>
        <taxon>Pentapetalae</taxon>
        <taxon>Caryophyllales</taxon>
        <taxon>Cactineae</taxon>
        <taxon>Cactaceae</taxon>
        <taxon>Cactoideae</taxon>
        <taxon>Echinocereeae</taxon>
        <taxon>Carnegiea</taxon>
    </lineage>
</organism>
<evidence type="ECO:0000313" key="1">
    <source>
        <dbReference type="EMBL" id="KAJ8442141.1"/>
    </source>
</evidence>
<keyword evidence="2" id="KW-1185">Reference proteome</keyword>
<comment type="caution">
    <text evidence="1">The sequence shown here is derived from an EMBL/GenBank/DDBJ whole genome shotgun (WGS) entry which is preliminary data.</text>
</comment>
<accession>A0A9Q1QHY4</accession>
<name>A0A9Q1QHY4_9CARY</name>
<reference evidence="1" key="1">
    <citation type="submission" date="2022-04" db="EMBL/GenBank/DDBJ databases">
        <title>Carnegiea gigantea Genome sequencing and assembly v2.</title>
        <authorList>
            <person name="Copetti D."/>
            <person name="Sanderson M.J."/>
            <person name="Burquez A."/>
            <person name="Wojciechowski M.F."/>
        </authorList>
    </citation>
    <scope>NUCLEOTIDE SEQUENCE</scope>
    <source>
        <strain evidence="1">SGP5-SGP5p</strain>
        <tissue evidence="1">Aerial part</tissue>
    </source>
</reference>
<evidence type="ECO:0000313" key="2">
    <source>
        <dbReference type="Proteomes" id="UP001153076"/>
    </source>
</evidence>
<protein>
    <submittedName>
        <fullName evidence="1">Uncharacterized protein</fullName>
    </submittedName>
</protein>
<proteinExistence type="predicted"/>
<dbReference type="EMBL" id="JAKOGI010000146">
    <property type="protein sequence ID" value="KAJ8442141.1"/>
    <property type="molecule type" value="Genomic_DNA"/>
</dbReference>